<keyword evidence="12" id="KW-1185">Reference proteome</keyword>
<comment type="caution">
    <text evidence="11">The sequence shown here is derived from an EMBL/GenBank/DDBJ whole genome shotgun (WGS) entry which is preliminary data.</text>
</comment>
<reference evidence="11" key="1">
    <citation type="submission" date="2022-08" db="EMBL/GenBank/DDBJ databases">
        <authorList>
            <consortium name="DOE Joint Genome Institute"/>
            <person name="Min B."/>
            <person name="Riley R."/>
            <person name="Sierra-Patev S."/>
            <person name="Naranjo-Ortiz M."/>
            <person name="Looney B."/>
            <person name="Konkel Z."/>
            <person name="Slot J.C."/>
            <person name="Sakamoto Y."/>
            <person name="Steenwyk J.L."/>
            <person name="Rokas A."/>
            <person name="Carro J."/>
            <person name="Camarero S."/>
            <person name="Ferreira P."/>
            <person name="Molpeceres G."/>
            <person name="Ruiz-Duenas F.J."/>
            <person name="Serrano A."/>
            <person name="Henrissat B."/>
            <person name="Drula E."/>
            <person name="Hughes K.W."/>
            <person name="Mata J.L."/>
            <person name="Ishikawa N.K."/>
            <person name="Vargas-Isla R."/>
            <person name="Ushijima S."/>
            <person name="Smith C.A."/>
            <person name="Ahrendt S."/>
            <person name="Andreopoulos W."/>
            <person name="He G."/>
            <person name="Labutti K."/>
            <person name="Lipzen A."/>
            <person name="Ng V."/>
            <person name="Sandor L."/>
            <person name="Barry K."/>
            <person name="Martinez A.T."/>
            <person name="Xiao Y."/>
            <person name="Gibbons J.G."/>
            <person name="Terashima K."/>
            <person name="Hibbett D.S."/>
            <person name="Grigoriev I.V."/>
        </authorList>
    </citation>
    <scope>NUCLEOTIDE SEQUENCE</scope>
    <source>
        <strain evidence="11">TFB9207</strain>
    </source>
</reference>
<accession>A0AA38UGI8</accession>
<dbReference type="InterPro" id="IPR036116">
    <property type="entry name" value="FN3_sf"/>
</dbReference>
<evidence type="ECO:0000256" key="8">
    <source>
        <dbReference type="ARBA" id="ARBA00022833"/>
    </source>
</evidence>
<keyword evidence="5 9" id="KW-0645">Protease</keyword>
<dbReference type="Proteomes" id="UP001163846">
    <property type="component" value="Unassembled WGS sequence"/>
</dbReference>
<dbReference type="InterPro" id="IPR045175">
    <property type="entry name" value="M28_fam"/>
</dbReference>
<dbReference type="InterPro" id="IPR007484">
    <property type="entry name" value="Peptidase_M28"/>
</dbReference>
<organism evidence="11 12">
    <name type="scientific">Lentinula raphanica</name>
    <dbReference type="NCBI Taxonomy" id="153919"/>
    <lineage>
        <taxon>Eukaryota</taxon>
        <taxon>Fungi</taxon>
        <taxon>Dikarya</taxon>
        <taxon>Basidiomycota</taxon>
        <taxon>Agaricomycotina</taxon>
        <taxon>Agaricomycetes</taxon>
        <taxon>Agaricomycetidae</taxon>
        <taxon>Agaricales</taxon>
        <taxon>Marasmiineae</taxon>
        <taxon>Omphalotaceae</taxon>
        <taxon>Lentinula</taxon>
    </lineage>
</organism>
<comment type="similarity">
    <text evidence="3">Belongs to the peptidase M28 family. M28B subfamily.</text>
</comment>
<dbReference type="InterPro" id="IPR013783">
    <property type="entry name" value="Ig-like_fold"/>
</dbReference>
<dbReference type="Gene3D" id="2.60.40.10">
    <property type="entry name" value="Immunoglobulins"/>
    <property type="match status" value="1"/>
</dbReference>
<comment type="subcellular location">
    <subcellularLocation>
        <location evidence="2">Secreted</location>
    </subcellularLocation>
</comment>
<keyword evidence="9" id="KW-0732">Signal</keyword>
<evidence type="ECO:0000256" key="5">
    <source>
        <dbReference type="ARBA" id="ARBA00022670"/>
    </source>
</evidence>
<protein>
    <recommendedName>
        <fullName evidence="9">Peptide hydrolase</fullName>
        <ecNumber evidence="9">3.4.-.-</ecNumber>
    </recommendedName>
</protein>
<feature type="chain" id="PRO_5041484264" description="Peptide hydrolase" evidence="9">
    <location>
        <begin position="23"/>
        <end position="476"/>
    </location>
</feature>
<comment type="cofactor">
    <cofactor evidence="1">
        <name>Zn(2+)</name>
        <dbReference type="ChEBI" id="CHEBI:29105"/>
    </cofactor>
</comment>
<dbReference type="EC" id="3.4.-.-" evidence="9"/>
<keyword evidence="8 9" id="KW-0862">Zinc</keyword>
<evidence type="ECO:0000256" key="4">
    <source>
        <dbReference type="ARBA" id="ARBA00022525"/>
    </source>
</evidence>
<dbReference type="PANTHER" id="PTHR12147">
    <property type="entry name" value="METALLOPEPTIDASE M28 FAMILY MEMBER"/>
    <property type="match status" value="1"/>
</dbReference>
<dbReference type="SUPFAM" id="SSF53187">
    <property type="entry name" value="Zn-dependent exopeptidases"/>
    <property type="match status" value="1"/>
</dbReference>
<dbReference type="GO" id="GO:0008235">
    <property type="term" value="F:metalloexopeptidase activity"/>
    <property type="evidence" value="ECO:0007669"/>
    <property type="project" value="InterPro"/>
</dbReference>
<keyword evidence="4" id="KW-0964">Secreted</keyword>
<dbReference type="Gene3D" id="3.40.630.10">
    <property type="entry name" value="Zn peptidases"/>
    <property type="match status" value="1"/>
</dbReference>
<dbReference type="GO" id="GO:0004177">
    <property type="term" value="F:aminopeptidase activity"/>
    <property type="evidence" value="ECO:0007669"/>
    <property type="project" value="UniProtKB-KW"/>
</dbReference>
<evidence type="ECO:0000256" key="9">
    <source>
        <dbReference type="RuleBase" id="RU361240"/>
    </source>
</evidence>
<evidence type="ECO:0000313" key="12">
    <source>
        <dbReference type="Proteomes" id="UP001163846"/>
    </source>
</evidence>
<evidence type="ECO:0000256" key="3">
    <source>
        <dbReference type="ARBA" id="ARBA00005634"/>
    </source>
</evidence>
<dbReference type="AlphaFoldDB" id="A0AA38UGI8"/>
<dbReference type="PANTHER" id="PTHR12147:SF26">
    <property type="entry name" value="PEPTIDASE M28 DOMAIN-CONTAINING PROTEIN"/>
    <property type="match status" value="1"/>
</dbReference>
<keyword evidence="7 9" id="KW-0378">Hydrolase</keyword>
<dbReference type="GO" id="GO:0005576">
    <property type="term" value="C:extracellular region"/>
    <property type="evidence" value="ECO:0007669"/>
    <property type="project" value="UniProtKB-SubCell"/>
</dbReference>
<dbReference type="GO" id="GO:0006508">
    <property type="term" value="P:proteolysis"/>
    <property type="evidence" value="ECO:0007669"/>
    <property type="project" value="UniProtKB-KW"/>
</dbReference>
<dbReference type="SUPFAM" id="SSF49265">
    <property type="entry name" value="Fibronectin type III"/>
    <property type="match status" value="1"/>
</dbReference>
<name>A0AA38UGI8_9AGAR</name>
<gene>
    <name evidence="11" type="ORF">F5878DRAFT_218164</name>
</gene>
<feature type="domain" description="Peptidase M28" evidence="10">
    <location>
        <begin position="136"/>
        <end position="352"/>
    </location>
</feature>
<evidence type="ECO:0000259" key="10">
    <source>
        <dbReference type="Pfam" id="PF04389"/>
    </source>
</evidence>
<evidence type="ECO:0000256" key="6">
    <source>
        <dbReference type="ARBA" id="ARBA00022723"/>
    </source>
</evidence>
<keyword evidence="11" id="KW-0031">Aminopeptidase</keyword>
<evidence type="ECO:0000256" key="7">
    <source>
        <dbReference type="ARBA" id="ARBA00022801"/>
    </source>
</evidence>
<feature type="signal peptide" evidence="9">
    <location>
        <begin position="1"/>
        <end position="22"/>
    </location>
</feature>
<evidence type="ECO:0000256" key="1">
    <source>
        <dbReference type="ARBA" id="ARBA00001947"/>
    </source>
</evidence>
<dbReference type="Pfam" id="PF04389">
    <property type="entry name" value="Peptidase_M28"/>
    <property type="match status" value="1"/>
</dbReference>
<dbReference type="EMBL" id="MU806251">
    <property type="protein sequence ID" value="KAJ3837362.1"/>
    <property type="molecule type" value="Genomic_DNA"/>
</dbReference>
<dbReference type="GO" id="GO:0046872">
    <property type="term" value="F:metal ion binding"/>
    <property type="evidence" value="ECO:0007669"/>
    <property type="project" value="UniProtKB-KW"/>
</dbReference>
<keyword evidence="6 9" id="KW-0479">Metal-binding</keyword>
<proteinExistence type="inferred from homology"/>
<evidence type="ECO:0000313" key="11">
    <source>
        <dbReference type="EMBL" id="KAJ3837362.1"/>
    </source>
</evidence>
<evidence type="ECO:0000256" key="2">
    <source>
        <dbReference type="ARBA" id="ARBA00004613"/>
    </source>
</evidence>
<sequence length="476" mass="50955">MKIPSSFFSFSFVLLHVSLALGQFPNAQDPLTPDTWPPGPGQLLVPQQPNDELTSMLNEIDPARIEAIINKLVSFGTRSTLSNQTDPVRGIGAARDWIASQMQEFAATSNGRMTVDVPSYLQTATGSITSDTIISNVVATLKGSQEPNRIYVVSGHYDSRNTNNSDGINDAPGADDDGSGTAISMELARIMATHDTKATIMFACVAGEEQGLFGSNFMAEQLKAAGADVQGMLDNDIVGSSKGSTGPAGDTNSIVDPFNIRMFVQGVPTDVETLAQIQSRVSIGAENDSPARQLGRFAAEVGTNSVTNMTVQTVWRPDRFLRGGDHESFLKQGFPAVRFTEPNEDFAHQHQDVRVVDGVQFGDLSEFCDFEFNARVGKVNGAVLWSLAQAPGTPQNVAMDTSVLTNNSTLTWDSVPNAASYEIVWRASDVAQWTHVIPVGNVIKTTVLLSKDNAQFGVRAVGADGFKSPAGFPFAG</sequence>